<organism evidence="1 2">
    <name type="scientific">Adhaeribacter terrigena</name>
    <dbReference type="NCBI Taxonomy" id="2793070"/>
    <lineage>
        <taxon>Bacteria</taxon>
        <taxon>Pseudomonadati</taxon>
        <taxon>Bacteroidota</taxon>
        <taxon>Cytophagia</taxon>
        <taxon>Cytophagales</taxon>
        <taxon>Hymenobacteraceae</taxon>
        <taxon>Adhaeribacter</taxon>
    </lineage>
</organism>
<accession>A0ABS1C2M3</accession>
<reference evidence="1 2" key="1">
    <citation type="submission" date="2020-12" db="EMBL/GenBank/DDBJ databases">
        <title>Bacterial novel species Adhaeribacter sp. BT258 isolated from soil.</title>
        <authorList>
            <person name="Jung H.-Y."/>
        </authorList>
    </citation>
    <scope>NUCLEOTIDE SEQUENCE [LARGE SCALE GENOMIC DNA]</scope>
    <source>
        <strain evidence="1 2">BT258</strain>
    </source>
</reference>
<keyword evidence="2" id="KW-1185">Reference proteome</keyword>
<gene>
    <name evidence="1" type="ORF">I5M27_11670</name>
</gene>
<name>A0ABS1C2M3_9BACT</name>
<proteinExistence type="predicted"/>
<evidence type="ECO:0000313" key="2">
    <source>
        <dbReference type="Proteomes" id="UP000644147"/>
    </source>
</evidence>
<comment type="caution">
    <text evidence="1">The sequence shown here is derived from an EMBL/GenBank/DDBJ whole genome shotgun (WGS) entry which is preliminary data.</text>
</comment>
<sequence>MSATSEYIYNENDIQHMFLQVESSDSICMLNVAGHPLRIREVIFLMIENGCRVMKTTADAYNVFMFDKEVTEVYDYLSTIIKARFLKD</sequence>
<dbReference type="RefSeq" id="WP_200506391.1">
    <property type="nucleotide sequence ID" value="NZ_JAEHFX010000005.1"/>
</dbReference>
<evidence type="ECO:0000313" key="1">
    <source>
        <dbReference type="EMBL" id="MBK0403647.1"/>
    </source>
</evidence>
<protein>
    <submittedName>
        <fullName evidence="1">Uncharacterized protein</fullName>
    </submittedName>
</protein>
<dbReference type="EMBL" id="JAEHFX010000005">
    <property type="protein sequence ID" value="MBK0403647.1"/>
    <property type="molecule type" value="Genomic_DNA"/>
</dbReference>
<dbReference type="Proteomes" id="UP000644147">
    <property type="component" value="Unassembled WGS sequence"/>
</dbReference>